<protein>
    <submittedName>
        <fullName evidence="2">Uncharacterized protein</fullName>
    </submittedName>
</protein>
<accession>A0A382PAA6</accession>
<sequence>LLSGTILTSEKTYSASGTGKEPQTARDYGTTIE</sequence>
<gene>
    <name evidence="2" type="ORF">METZ01_LOCUS323167</name>
</gene>
<feature type="compositionally biased region" description="Polar residues" evidence="1">
    <location>
        <begin position="1"/>
        <end position="17"/>
    </location>
</feature>
<dbReference type="AlphaFoldDB" id="A0A382PAA6"/>
<organism evidence="2">
    <name type="scientific">marine metagenome</name>
    <dbReference type="NCBI Taxonomy" id="408172"/>
    <lineage>
        <taxon>unclassified sequences</taxon>
        <taxon>metagenomes</taxon>
        <taxon>ecological metagenomes</taxon>
    </lineage>
</organism>
<feature type="non-terminal residue" evidence="2">
    <location>
        <position position="1"/>
    </location>
</feature>
<evidence type="ECO:0000313" key="2">
    <source>
        <dbReference type="EMBL" id="SVC70313.1"/>
    </source>
</evidence>
<feature type="region of interest" description="Disordered" evidence="1">
    <location>
        <begin position="1"/>
        <end position="33"/>
    </location>
</feature>
<reference evidence="2" key="1">
    <citation type="submission" date="2018-05" db="EMBL/GenBank/DDBJ databases">
        <authorList>
            <person name="Lanie J.A."/>
            <person name="Ng W.-L."/>
            <person name="Kazmierczak K.M."/>
            <person name="Andrzejewski T.M."/>
            <person name="Davidsen T.M."/>
            <person name="Wayne K.J."/>
            <person name="Tettelin H."/>
            <person name="Glass J.I."/>
            <person name="Rusch D."/>
            <person name="Podicherti R."/>
            <person name="Tsui H.-C.T."/>
            <person name="Winkler M.E."/>
        </authorList>
    </citation>
    <scope>NUCLEOTIDE SEQUENCE</scope>
</reference>
<proteinExistence type="predicted"/>
<evidence type="ECO:0000256" key="1">
    <source>
        <dbReference type="SAM" id="MobiDB-lite"/>
    </source>
</evidence>
<name>A0A382PAA6_9ZZZZ</name>
<dbReference type="EMBL" id="UINC01105981">
    <property type="protein sequence ID" value="SVC70313.1"/>
    <property type="molecule type" value="Genomic_DNA"/>
</dbReference>